<dbReference type="KEGG" id="dbr:Deba_1569"/>
<dbReference type="EMBL" id="CP002085">
    <property type="protein sequence ID" value="ADK84937.1"/>
    <property type="molecule type" value="Genomic_DNA"/>
</dbReference>
<evidence type="ECO:0000259" key="2">
    <source>
        <dbReference type="Pfam" id="PF09374"/>
    </source>
</evidence>
<dbReference type="InterPro" id="IPR023346">
    <property type="entry name" value="Lysozyme-like_dom_sf"/>
</dbReference>
<dbReference type="STRING" id="644282.Deba_1569"/>
<dbReference type="OrthoDB" id="5359795at2"/>
<dbReference type="Proteomes" id="UP000009047">
    <property type="component" value="Chromosome"/>
</dbReference>
<proteinExistence type="predicted"/>
<dbReference type="InterPro" id="IPR008565">
    <property type="entry name" value="TtsA-like_GH18_dom"/>
</dbReference>
<dbReference type="RefSeq" id="WP_013258390.1">
    <property type="nucleotide sequence ID" value="NC_014365.1"/>
</dbReference>
<protein>
    <submittedName>
        <fullName evidence="3">Peptidoglycan binding domain protein</fullName>
    </submittedName>
</protein>
<evidence type="ECO:0000313" key="4">
    <source>
        <dbReference type="Proteomes" id="UP000009047"/>
    </source>
</evidence>
<name>E1QH94_DESB2</name>
<dbReference type="CAZy" id="GH108">
    <property type="family name" value="Glycoside Hydrolase Family 108"/>
</dbReference>
<gene>
    <name evidence="3" type="ordered locus">Deba_1569</name>
</gene>
<evidence type="ECO:0000259" key="1">
    <source>
        <dbReference type="Pfam" id="PF05838"/>
    </source>
</evidence>
<dbReference type="InterPro" id="IPR018537">
    <property type="entry name" value="Peptidoglycan-bd_3"/>
</dbReference>
<feature type="domain" description="Peptidoglycan binding" evidence="2">
    <location>
        <begin position="105"/>
        <end position="170"/>
    </location>
</feature>
<dbReference type="AlphaFoldDB" id="E1QH94"/>
<dbReference type="Gene3D" id="1.20.141.10">
    <property type="entry name" value="Chitosanase, subunit A, domain 1"/>
    <property type="match status" value="1"/>
</dbReference>
<dbReference type="SUPFAM" id="SSF53955">
    <property type="entry name" value="Lysozyme-like"/>
    <property type="match status" value="1"/>
</dbReference>
<dbReference type="eggNOG" id="COG3926">
    <property type="taxonomic scope" value="Bacteria"/>
</dbReference>
<accession>E1QH94</accession>
<sequence>MRLDPRLQPFAAQYPPAFLAAMGFTLEHEGWDATSDHPADAGGATRYGIARAHHPEAWRDGPPTLARALELYHREYWRAIGGDELSPPLAVTLMDAAVLFGPDRPARWLQEALGVATDGVIGPRSIAAAKAHANPHGLAGALIWRRMEAHAQRVAAKPDQAVFLLGWTRRCAALCQFISKERP</sequence>
<organism evidence="3 4">
    <name type="scientific">Desulfarculus baarsii (strain ATCC 33931 / DSM 2075 / LMG 7858 / VKM B-1802 / 2st14)</name>
    <dbReference type="NCBI Taxonomy" id="644282"/>
    <lineage>
        <taxon>Bacteria</taxon>
        <taxon>Pseudomonadati</taxon>
        <taxon>Thermodesulfobacteriota</taxon>
        <taxon>Desulfarculia</taxon>
        <taxon>Desulfarculales</taxon>
        <taxon>Desulfarculaceae</taxon>
        <taxon>Desulfarculus</taxon>
    </lineage>
</organism>
<keyword evidence="4" id="KW-1185">Reference proteome</keyword>
<dbReference type="Pfam" id="PF05838">
    <property type="entry name" value="Glyco_hydro_108"/>
    <property type="match status" value="1"/>
</dbReference>
<feature type="domain" description="TtsA-like Glycoside hydrolase family 108" evidence="1">
    <location>
        <begin position="24"/>
        <end position="101"/>
    </location>
</feature>
<reference evidence="3 4" key="1">
    <citation type="journal article" date="2010" name="Stand. Genomic Sci.">
        <title>Complete genome sequence of Desulfarculus baarsii type strain (2st14).</title>
        <authorList>
            <person name="Sun H."/>
            <person name="Spring S."/>
            <person name="Lapidus A."/>
            <person name="Davenport K."/>
            <person name="Del Rio T.G."/>
            <person name="Tice H."/>
            <person name="Nolan M."/>
            <person name="Copeland A."/>
            <person name="Cheng J.F."/>
            <person name="Lucas S."/>
            <person name="Tapia R."/>
            <person name="Goodwin L."/>
            <person name="Pitluck S."/>
            <person name="Ivanova N."/>
            <person name="Pagani I."/>
            <person name="Mavromatis K."/>
            <person name="Ovchinnikova G."/>
            <person name="Pati A."/>
            <person name="Chen A."/>
            <person name="Palaniappan K."/>
            <person name="Hauser L."/>
            <person name="Chang Y.J."/>
            <person name="Jeffries C.D."/>
            <person name="Detter J.C."/>
            <person name="Han C."/>
            <person name="Rohde M."/>
            <person name="Brambilla E."/>
            <person name="Goker M."/>
            <person name="Woyke T."/>
            <person name="Bristow J."/>
            <person name="Eisen J.A."/>
            <person name="Markowitz V."/>
            <person name="Hugenholtz P."/>
            <person name="Kyrpides N.C."/>
            <person name="Klenk H.P."/>
            <person name="Land M."/>
        </authorList>
    </citation>
    <scope>NUCLEOTIDE SEQUENCE [LARGE SCALE GENOMIC DNA]</scope>
    <source>
        <strain evidence="4">ATCC 33931 / DSM 2075 / LMG 7858 / VKM B-1802 / 2st14</strain>
    </source>
</reference>
<evidence type="ECO:0000313" key="3">
    <source>
        <dbReference type="EMBL" id="ADK84937.1"/>
    </source>
</evidence>
<dbReference type="HOGENOM" id="CLU_082693_1_1_7"/>
<dbReference type="Pfam" id="PF09374">
    <property type="entry name" value="PG_binding_3"/>
    <property type="match status" value="1"/>
</dbReference>